<dbReference type="RefSeq" id="WP_025067123.1">
    <property type="nucleotide sequence ID" value="NZ_CALKRA010000109.1"/>
</dbReference>
<dbReference type="Gene3D" id="2.130.10.10">
    <property type="entry name" value="YVTN repeat-like/Quinoprotein amine dehydrogenase"/>
    <property type="match status" value="1"/>
</dbReference>
<protein>
    <submittedName>
        <fullName evidence="4">6-phosphogluconolactonase</fullName>
    </submittedName>
</protein>
<dbReference type="Pfam" id="PF10282">
    <property type="entry name" value="Lactonase"/>
    <property type="match status" value="1"/>
</dbReference>
<keyword evidence="3" id="KW-0732">Signal</keyword>
<dbReference type="GO" id="GO:0017057">
    <property type="term" value="F:6-phosphogluconolactonase activity"/>
    <property type="evidence" value="ECO:0007669"/>
    <property type="project" value="TreeGrafter"/>
</dbReference>
<keyword evidence="2" id="KW-0119">Carbohydrate metabolism</keyword>
<keyword evidence="2" id="KW-0313">Glucose metabolism</keyword>
<dbReference type="GO" id="GO:0005829">
    <property type="term" value="C:cytosol"/>
    <property type="evidence" value="ECO:0007669"/>
    <property type="project" value="TreeGrafter"/>
</dbReference>
<dbReference type="InterPro" id="IPR015943">
    <property type="entry name" value="WD40/YVTN_repeat-like_dom_sf"/>
</dbReference>
<accession>A0A379E518</accession>
<dbReference type="GO" id="GO:0006006">
    <property type="term" value="P:glucose metabolic process"/>
    <property type="evidence" value="ECO:0007669"/>
    <property type="project" value="UniProtKB-KW"/>
</dbReference>
<evidence type="ECO:0000256" key="3">
    <source>
        <dbReference type="SAM" id="SignalP"/>
    </source>
</evidence>
<dbReference type="EMBL" id="UGTM01000001">
    <property type="protein sequence ID" value="SUB87808.1"/>
    <property type="molecule type" value="Genomic_DNA"/>
</dbReference>
<sequence length="365" mass="39650">MKAKTLILGVIATALPAFGMAGNELDMVVGTYTGAGSEGLYSFSFNQATGVARLRSTLEVKNPSYLAFARDGRHLYAVSENNDATAALNSIAFDPVTGNMSYMNSQLTYGKDPCYVDTDGKVALTANYSGGSLSVFPILQNGTLAKMTMQFAGYKGGPDRSRQATPHIHCVCFAPDGFVLATDFSADQILSFRYDKEKGTLSAYGIAAHVKRGSGPRHLVFAPDGRHAYLISELSGKITVFDYAKGDLRETQTILADDAHARGGADIHISPDGRFLYASTRLKEDGITLFRVESTGKLVRIGKCRTGSHPRNFVITPNGKYLLVACRDADRIQVFSRDKFTGQLHDTRQDIRLSRPVCIRFCPAS</sequence>
<evidence type="ECO:0000313" key="5">
    <source>
        <dbReference type="Proteomes" id="UP000255469"/>
    </source>
</evidence>
<evidence type="ECO:0000313" key="4">
    <source>
        <dbReference type="EMBL" id="SUB87808.1"/>
    </source>
</evidence>
<dbReference type="InterPro" id="IPR050282">
    <property type="entry name" value="Cycloisomerase_2"/>
</dbReference>
<gene>
    <name evidence="4" type="ORF">NCTC13067_01489</name>
</gene>
<dbReference type="PANTHER" id="PTHR30344:SF1">
    <property type="entry name" value="6-PHOSPHOGLUCONOLACTONASE"/>
    <property type="match status" value="1"/>
</dbReference>
<proteinExistence type="inferred from homology"/>
<dbReference type="InterPro" id="IPR019405">
    <property type="entry name" value="Lactonase_7-beta_prop"/>
</dbReference>
<dbReference type="InterPro" id="IPR011048">
    <property type="entry name" value="Haem_d1_sf"/>
</dbReference>
<dbReference type="FunFam" id="2.130.10.10:FF:000306">
    <property type="entry name" value="3-carboxymuconate cyclase"/>
    <property type="match status" value="1"/>
</dbReference>
<feature type="signal peptide" evidence="3">
    <location>
        <begin position="1"/>
        <end position="19"/>
    </location>
</feature>
<dbReference type="PANTHER" id="PTHR30344">
    <property type="entry name" value="6-PHOSPHOGLUCONOLACTONASE-RELATED"/>
    <property type="match status" value="1"/>
</dbReference>
<reference evidence="4 5" key="1">
    <citation type="submission" date="2018-06" db="EMBL/GenBank/DDBJ databases">
        <authorList>
            <consortium name="Pathogen Informatics"/>
            <person name="Doyle S."/>
        </authorList>
    </citation>
    <scope>NUCLEOTIDE SEQUENCE [LARGE SCALE GENOMIC DNA]</scope>
    <source>
        <strain evidence="4 5">NCTC13067</strain>
    </source>
</reference>
<dbReference type="Proteomes" id="UP000255469">
    <property type="component" value="Unassembled WGS sequence"/>
</dbReference>
<dbReference type="SUPFAM" id="SSF51004">
    <property type="entry name" value="C-terminal (heme d1) domain of cytochrome cd1-nitrite reductase"/>
    <property type="match status" value="1"/>
</dbReference>
<evidence type="ECO:0000256" key="2">
    <source>
        <dbReference type="ARBA" id="ARBA00022526"/>
    </source>
</evidence>
<name>A0A379E518_9BACT</name>
<comment type="similarity">
    <text evidence="1">Belongs to the cycloisomerase 2 family.</text>
</comment>
<dbReference type="AlphaFoldDB" id="A0A379E518"/>
<feature type="chain" id="PRO_5017086129" evidence="3">
    <location>
        <begin position="20"/>
        <end position="365"/>
    </location>
</feature>
<organism evidence="4 5">
    <name type="scientific">Prevotella denticola</name>
    <dbReference type="NCBI Taxonomy" id="28129"/>
    <lineage>
        <taxon>Bacteria</taxon>
        <taxon>Pseudomonadati</taxon>
        <taxon>Bacteroidota</taxon>
        <taxon>Bacteroidia</taxon>
        <taxon>Bacteroidales</taxon>
        <taxon>Prevotellaceae</taxon>
        <taxon>Prevotella</taxon>
    </lineage>
</organism>
<evidence type="ECO:0000256" key="1">
    <source>
        <dbReference type="ARBA" id="ARBA00005564"/>
    </source>
</evidence>